<dbReference type="Gene3D" id="3.40.50.10140">
    <property type="entry name" value="Toll/interleukin-1 receptor homology (TIR) domain"/>
    <property type="match status" value="1"/>
</dbReference>
<name>A0ABD1K9S4_9TELE</name>
<dbReference type="InterPro" id="IPR000157">
    <property type="entry name" value="TIR_dom"/>
</dbReference>
<keyword evidence="4" id="KW-1185">Reference proteome</keyword>
<sequence>MSRVKLCEMNSARVNSTLAFLLCSEQLNISDLAHVPNPASLLISLSHTSISSSASLPLFHFLPVPRSISLSLSVSLCLHMPRPDTVEAILHCMQRSRRLLLVLSPAYVQPQSHSLLECHLGLYLHQACQAPLVTVRFRSLSSLGAPCVEVTQLRRFSSSTVAWRGERSAPPGSRFWKLLRLALPVRPLALGKRLIDSSSTHSDLAVLARLGQQGAPNALSGSDKPGQGAAGKGRGASKRNMRRAERWRERQRQLAASESCTVCVSFRESRVSCGTIEPMWKTHLHQPIIANGMPVLPDAVSCPLTVVVPGSQEPSPQPSNSDQDNNNSNNSQMCELRNSPH</sequence>
<protein>
    <recommendedName>
        <fullName evidence="2">TIR domain-containing protein</fullName>
    </recommendedName>
</protein>
<feature type="region of interest" description="Disordered" evidence="1">
    <location>
        <begin position="307"/>
        <end position="341"/>
    </location>
</feature>
<dbReference type="EMBL" id="JBHFQA010000007">
    <property type="protein sequence ID" value="KAL2095870.1"/>
    <property type="molecule type" value="Genomic_DNA"/>
</dbReference>
<feature type="region of interest" description="Disordered" evidence="1">
    <location>
        <begin position="215"/>
        <end position="251"/>
    </location>
</feature>
<feature type="compositionally biased region" description="Low complexity" evidence="1">
    <location>
        <begin position="311"/>
        <end position="332"/>
    </location>
</feature>
<dbReference type="PRINTS" id="PR01537">
    <property type="entry name" value="INTRLKN1R1F"/>
</dbReference>
<evidence type="ECO:0000313" key="4">
    <source>
        <dbReference type="Proteomes" id="UP001591681"/>
    </source>
</evidence>
<dbReference type="AlphaFoldDB" id="A0ABD1K9S4"/>
<accession>A0ABD1K9S4</accession>
<gene>
    <name evidence="3" type="ORF">ACEWY4_008018</name>
</gene>
<evidence type="ECO:0000313" key="3">
    <source>
        <dbReference type="EMBL" id="KAL2095870.1"/>
    </source>
</evidence>
<dbReference type="PROSITE" id="PS50104">
    <property type="entry name" value="TIR"/>
    <property type="match status" value="1"/>
</dbReference>
<evidence type="ECO:0000259" key="2">
    <source>
        <dbReference type="PROSITE" id="PS50104"/>
    </source>
</evidence>
<dbReference type="SUPFAM" id="SSF52200">
    <property type="entry name" value="Toll/Interleukin receptor TIR domain"/>
    <property type="match status" value="1"/>
</dbReference>
<reference evidence="3 4" key="1">
    <citation type="submission" date="2024-09" db="EMBL/GenBank/DDBJ databases">
        <title>A chromosome-level genome assembly of Gray's grenadier anchovy, Coilia grayii.</title>
        <authorList>
            <person name="Fu Z."/>
        </authorList>
    </citation>
    <scope>NUCLEOTIDE SEQUENCE [LARGE SCALE GENOMIC DNA]</scope>
    <source>
        <strain evidence="3">G4</strain>
        <tissue evidence="3">Muscle</tissue>
    </source>
</reference>
<proteinExistence type="predicted"/>
<dbReference type="Proteomes" id="UP001591681">
    <property type="component" value="Unassembled WGS sequence"/>
</dbReference>
<organism evidence="3 4">
    <name type="scientific">Coilia grayii</name>
    <name type="common">Gray's grenadier anchovy</name>
    <dbReference type="NCBI Taxonomy" id="363190"/>
    <lineage>
        <taxon>Eukaryota</taxon>
        <taxon>Metazoa</taxon>
        <taxon>Chordata</taxon>
        <taxon>Craniata</taxon>
        <taxon>Vertebrata</taxon>
        <taxon>Euteleostomi</taxon>
        <taxon>Actinopterygii</taxon>
        <taxon>Neopterygii</taxon>
        <taxon>Teleostei</taxon>
        <taxon>Clupei</taxon>
        <taxon>Clupeiformes</taxon>
        <taxon>Clupeoidei</taxon>
        <taxon>Engraulidae</taxon>
        <taxon>Coilinae</taxon>
        <taxon>Coilia</taxon>
    </lineage>
</organism>
<dbReference type="InterPro" id="IPR035897">
    <property type="entry name" value="Toll_tir_struct_dom_sf"/>
</dbReference>
<feature type="compositionally biased region" description="Basic and acidic residues" evidence="1">
    <location>
        <begin position="242"/>
        <end position="251"/>
    </location>
</feature>
<feature type="domain" description="TIR" evidence="2">
    <location>
        <begin position="37"/>
        <end position="183"/>
    </location>
</feature>
<comment type="caution">
    <text evidence="3">The sequence shown here is derived from an EMBL/GenBank/DDBJ whole genome shotgun (WGS) entry which is preliminary data.</text>
</comment>
<evidence type="ECO:0000256" key="1">
    <source>
        <dbReference type="SAM" id="MobiDB-lite"/>
    </source>
</evidence>